<gene>
    <name evidence="1" type="ORF">SK3146_05691</name>
</gene>
<keyword evidence="2" id="KW-1185">Reference proteome</keyword>
<protein>
    <submittedName>
        <fullName evidence="1">Uncharacterized protein</fullName>
    </submittedName>
</protein>
<proteinExistence type="predicted"/>
<name>A0ABY4RXX6_9BACL</name>
<dbReference type="EMBL" id="CP027059">
    <property type="protein sequence ID" value="UQZ86398.1"/>
    <property type="molecule type" value="Genomic_DNA"/>
</dbReference>
<accession>A0ABY4RXX6</accession>
<organism evidence="1 2">
    <name type="scientific">Paenibacillus konkukensis</name>
    <dbReference type="NCBI Taxonomy" id="2020716"/>
    <lineage>
        <taxon>Bacteria</taxon>
        <taxon>Bacillati</taxon>
        <taxon>Bacillota</taxon>
        <taxon>Bacilli</taxon>
        <taxon>Bacillales</taxon>
        <taxon>Paenibacillaceae</taxon>
        <taxon>Paenibacillus</taxon>
    </lineage>
</organism>
<evidence type="ECO:0000313" key="1">
    <source>
        <dbReference type="EMBL" id="UQZ86398.1"/>
    </source>
</evidence>
<reference evidence="1" key="1">
    <citation type="submission" date="2018-02" db="EMBL/GenBank/DDBJ databases">
        <authorList>
            <person name="Kim S.-K."/>
            <person name="Jung H.-I."/>
            <person name="Lee S.-W."/>
        </authorList>
    </citation>
    <scope>NUCLEOTIDE SEQUENCE</scope>
    <source>
        <strain evidence="1">SK3146</strain>
    </source>
</reference>
<reference evidence="1" key="2">
    <citation type="journal article" date="2021" name="J Anim Sci Technol">
        <title>Complete genome sequence of Paenibacillus konkukensis sp. nov. SK3146 as a potential probiotic strain.</title>
        <authorList>
            <person name="Jung H.I."/>
            <person name="Park S."/>
            <person name="Niu K.M."/>
            <person name="Lee S.W."/>
            <person name="Kothari D."/>
            <person name="Yi K.J."/>
            <person name="Kim S.K."/>
        </authorList>
    </citation>
    <scope>NUCLEOTIDE SEQUENCE</scope>
    <source>
        <strain evidence="1">SK3146</strain>
    </source>
</reference>
<evidence type="ECO:0000313" key="2">
    <source>
        <dbReference type="Proteomes" id="UP001057134"/>
    </source>
</evidence>
<sequence>MNANSGTVSAHDERIFLALFFRLGMKLRIDKYEAWNHERFIIDTAHQTVEESLRLLREQLGLVRKG</sequence>
<dbReference type="Proteomes" id="UP001057134">
    <property type="component" value="Chromosome"/>
</dbReference>